<evidence type="ECO:0000259" key="4">
    <source>
        <dbReference type="PROSITE" id="PS51898"/>
    </source>
</evidence>
<dbReference type="InterPro" id="IPR013762">
    <property type="entry name" value="Integrase-like_cat_sf"/>
</dbReference>
<protein>
    <submittedName>
        <fullName evidence="5">Site-specific integrase</fullName>
    </submittedName>
</protein>
<feature type="domain" description="Tyr recombinase" evidence="4">
    <location>
        <begin position="213"/>
        <end position="399"/>
    </location>
</feature>
<organism evidence="5 6">
    <name type="scientific">Candidatus Rikenella faecigallinarum</name>
    <dbReference type="NCBI Taxonomy" id="2838745"/>
    <lineage>
        <taxon>Bacteria</taxon>
        <taxon>Pseudomonadati</taxon>
        <taxon>Bacteroidota</taxon>
        <taxon>Bacteroidia</taxon>
        <taxon>Bacteroidales</taxon>
        <taxon>Rikenellaceae</taxon>
        <taxon>Rikenella</taxon>
    </lineage>
</organism>
<evidence type="ECO:0000313" key="5">
    <source>
        <dbReference type="EMBL" id="HIW10980.1"/>
    </source>
</evidence>
<dbReference type="CDD" id="cd01185">
    <property type="entry name" value="INTN1_C_like"/>
    <property type="match status" value="1"/>
</dbReference>
<keyword evidence="3" id="KW-0233">DNA recombination</keyword>
<dbReference type="Pfam" id="PF13102">
    <property type="entry name" value="Phage_int_SAM_5"/>
    <property type="match status" value="1"/>
</dbReference>
<dbReference type="InterPro" id="IPR002104">
    <property type="entry name" value="Integrase_catalytic"/>
</dbReference>
<proteinExistence type="inferred from homology"/>
<dbReference type="Proteomes" id="UP000823926">
    <property type="component" value="Unassembled WGS sequence"/>
</dbReference>
<dbReference type="AlphaFoldDB" id="A0A9D1QEY2"/>
<evidence type="ECO:0000313" key="6">
    <source>
        <dbReference type="Proteomes" id="UP000823926"/>
    </source>
</evidence>
<keyword evidence="2" id="KW-0238">DNA-binding</keyword>
<dbReference type="InterPro" id="IPR025269">
    <property type="entry name" value="SAM-like_dom"/>
</dbReference>
<sequence>MASLKLLLNKSRMLQDGTFPLVFQLIHRRRKKLVYTPYRLYESEFDVERGRVVFVSSSVRNRKQVSEINRTLRTMEKQILACSVRLAREQGVFTVDDIVQAYRMADNGLDLMAYFELLEQRKQAQNKLGMAAALHSTRMSLSLFVAGKSVCLSAVDTAFVLAYEEFLKGRGLSRNTVCYYMRNFRAVYNRARYEGFAAGGDPFVHMRMAPCRTMKRALDDEALRRLLQTDFSNSPTLEMARDLFLFSFYARGMPFVDVVYLRKSNIQGGVITYAQRKTGQCLQVAMLPQLEQLVKKYDNPSEYVFPLISGFEEADQYLSYRKALGWANYHLKWVGRRCGISVRLTTYVARHSWATRAKSLGVPVSVISESLGHTSERTTRIYLKEFDHSIVDEVNERVAGL</sequence>
<dbReference type="EMBL" id="DXHL01000027">
    <property type="protein sequence ID" value="HIW10980.1"/>
    <property type="molecule type" value="Genomic_DNA"/>
</dbReference>
<dbReference type="GO" id="GO:0006310">
    <property type="term" value="P:DNA recombination"/>
    <property type="evidence" value="ECO:0007669"/>
    <property type="project" value="UniProtKB-KW"/>
</dbReference>
<accession>A0A9D1QEY2</accession>
<dbReference type="GO" id="GO:0003677">
    <property type="term" value="F:DNA binding"/>
    <property type="evidence" value="ECO:0007669"/>
    <property type="project" value="UniProtKB-KW"/>
</dbReference>
<comment type="similarity">
    <text evidence="1">Belongs to the 'phage' integrase family.</text>
</comment>
<comment type="caution">
    <text evidence="5">The sequence shown here is derived from an EMBL/GenBank/DDBJ whole genome shotgun (WGS) entry which is preliminary data.</text>
</comment>
<dbReference type="PANTHER" id="PTHR30349">
    <property type="entry name" value="PHAGE INTEGRASE-RELATED"/>
    <property type="match status" value="1"/>
</dbReference>
<evidence type="ECO:0000256" key="2">
    <source>
        <dbReference type="ARBA" id="ARBA00023125"/>
    </source>
</evidence>
<dbReference type="InterPro" id="IPR010998">
    <property type="entry name" value="Integrase_recombinase_N"/>
</dbReference>
<dbReference type="PROSITE" id="PS51898">
    <property type="entry name" value="TYR_RECOMBINASE"/>
    <property type="match status" value="1"/>
</dbReference>
<dbReference type="GO" id="GO:0015074">
    <property type="term" value="P:DNA integration"/>
    <property type="evidence" value="ECO:0007669"/>
    <property type="project" value="InterPro"/>
</dbReference>
<dbReference type="Pfam" id="PF00589">
    <property type="entry name" value="Phage_integrase"/>
    <property type="match status" value="1"/>
</dbReference>
<dbReference type="Gene3D" id="1.10.150.130">
    <property type="match status" value="1"/>
</dbReference>
<name>A0A9D1QEY2_9BACT</name>
<dbReference type="InterPro" id="IPR011010">
    <property type="entry name" value="DNA_brk_join_enz"/>
</dbReference>
<reference evidence="5" key="2">
    <citation type="submission" date="2021-04" db="EMBL/GenBank/DDBJ databases">
        <authorList>
            <person name="Gilroy R."/>
        </authorList>
    </citation>
    <scope>NUCLEOTIDE SEQUENCE</scope>
    <source>
        <strain evidence="5">ChiBcec15-1070</strain>
    </source>
</reference>
<dbReference type="InterPro" id="IPR050090">
    <property type="entry name" value="Tyrosine_recombinase_XerCD"/>
</dbReference>
<dbReference type="Gene3D" id="1.10.443.10">
    <property type="entry name" value="Intergrase catalytic core"/>
    <property type="match status" value="1"/>
</dbReference>
<dbReference type="PANTHER" id="PTHR30349:SF64">
    <property type="entry name" value="PROPHAGE INTEGRASE INTD-RELATED"/>
    <property type="match status" value="1"/>
</dbReference>
<gene>
    <name evidence="5" type="ORF">H9888_05690</name>
</gene>
<evidence type="ECO:0000256" key="3">
    <source>
        <dbReference type="ARBA" id="ARBA00023172"/>
    </source>
</evidence>
<reference evidence="5" key="1">
    <citation type="journal article" date="2021" name="PeerJ">
        <title>Extensive microbial diversity within the chicken gut microbiome revealed by metagenomics and culture.</title>
        <authorList>
            <person name="Gilroy R."/>
            <person name="Ravi A."/>
            <person name="Getino M."/>
            <person name="Pursley I."/>
            <person name="Horton D.L."/>
            <person name="Alikhan N.F."/>
            <person name="Baker D."/>
            <person name="Gharbi K."/>
            <person name="Hall N."/>
            <person name="Watson M."/>
            <person name="Adriaenssens E.M."/>
            <person name="Foster-Nyarko E."/>
            <person name="Jarju S."/>
            <person name="Secka A."/>
            <person name="Antonio M."/>
            <person name="Oren A."/>
            <person name="Chaudhuri R.R."/>
            <person name="La Ragione R."/>
            <person name="Hildebrand F."/>
            <person name="Pallen M.J."/>
        </authorList>
    </citation>
    <scope>NUCLEOTIDE SEQUENCE</scope>
    <source>
        <strain evidence="5">ChiBcec15-1070</strain>
    </source>
</reference>
<evidence type="ECO:0000256" key="1">
    <source>
        <dbReference type="ARBA" id="ARBA00008857"/>
    </source>
</evidence>
<dbReference type="SUPFAM" id="SSF56349">
    <property type="entry name" value="DNA breaking-rejoining enzymes"/>
    <property type="match status" value="1"/>
</dbReference>